<dbReference type="InterPro" id="IPR011006">
    <property type="entry name" value="CheY-like_superfamily"/>
</dbReference>
<dbReference type="PANTHER" id="PTHR43874:SF19">
    <property type="entry name" value="RESPONSE REGULATOR 23-RELATED"/>
    <property type="match status" value="1"/>
</dbReference>
<keyword evidence="5" id="KW-0539">Nucleus</keyword>
<reference evidence="9 10" key="1">
    <citation type="journal article" date="2022" name="Nat. Genet.">
        <title>Improved pea reference genome and pan-genome highlight genomic features and evolutionary characteristics.</title>
        <authorList>
            <person name="Yang T."/>
            <person name="Liu R."/>
            <person name="Luo Y."/>
            <person name="Hu S."/>
            <person name="Wang D."/>
            <person name="Wang C."/>
            <person name="Pandey M.K."/>
            <person name="Ge S."/>
            <person name="Xu Q."/>
            <person name="Li N."/>
            <person name="Li G."/>
            <person name="Huang Y."/>
            <person name="Saxena R.K."/>
            <person name="Ji Y."/>
            <person name="Li M."/>
            <person name="Yan X."/>
            <person name="He Y."/>
            <person name="Liu Y."/>
            <person name="Wang X."/>
            <person name="Xiang C."/>
            <person name="Varshney R.K."/>
            <person name="Ding H."/>
            <person name="Gao S."/>
            <person name="Zong X."/>
        </authorList>
    </citation>
    <scope>NUCLEOTIDE SEQUENCE [LARGE SCALE GENOMIC DNA]</scope>
    <source>
        <strain evidence="9 10">cv. Zhongwan 6</strain>
    </source>
</reference>
<keyword evidence="2" id="KW-0902">Two-component regulatory system</keyword>
<evidence type="ECO:0000256" key="3">
    <source>
        <dbReference type="ARBA" id="ARBA00023015"/>
    </source>
</evidence>
<protein>
    <recommendedName>
        <fullName evidence="8">Response regulatory domain-containing protein</fullName>
    </recommendedName>
</protein>
<dbReference type="GO" id="GO:0000160">
    <property type="term" value="P:phosphorelay signal transduction system"/>
    <property type="evidence" value="ECO:0007669"/>
    <property type="project" value="UniProtKB-KW"/>
</dbReference>
<evidence type="ECO:0000256" key="1">
    <source>
        <dbReference type="ARBA" id="ARBA00004123"/>
    </source>
</evidence>
<dbReference type="Gramene" id="Psat01G0204600-T2">
    <property type="protein sequence ID" value="KAI5443234.1"/>
    <property type="gene ID" value="KIW84_012046"/>
</dbReference>
<dbReference type="Gene3D" id="1.10.10.60">
    <property type="entry name" value="Homeodomain-like"/>
    <property type="match status" value="1"/>
</dbReference>
<comment type="caution">
    <text evidence="6">Lacks conserved residue(s) required for the propagation of feature annotation.</text>
</comment>
<evidence type="ECO:0000256" key="6">
    <source>
        <dbReference type="PROSITE-ProRule" id="PRU00169"/>
    </source>
</evidence>
<evidence type="ECO:0000313" key="9">
    <source>
        <dbReference type="EMBL" id="KAI5443234.1"/>
    </source>
</evidence>
<feature type="compositionally biased region" description="Low complexity" evidence="7">
    <location>
        <begin position="207"/>
        <end position="222"/>
    </location>
</feature>
<evidence type="ECO:0000256" key="5">
    <source>
        <dbReference type="ARBA" id="ARBA00023242"/>
    </source>
</evidence>
<organism evidence="9 10">
    <name type="scientific">Pisum sativum</name>
    <name type="common">Garden pea</name>
    <name type="synonym">Lathyrus oleraceus</name>
    <dbReference type="NCBI Taxonomy" id="3888"/>
    <lineage>
        <taxon>Eukaryota</taxon>
        <taxon>Viridiplantae</taxon>
        <taxon>Streptophyta</taxon>
        <taxon>Embryophyta</taxon>
        <taxon>Tracheophyta</taxon>
        <taxon>Spermatophyta</taxon>
        <taxon>Magnoliopsida</taxon>
        <taxon>eudicotyledons</taxon>
        <taxon>Gunneridae</taxon>
        <taxon>Pentapetalae</taxon>
        <taxon>rosids</taxon>
        <taxon>fabids</taxon>
        <taxon>Fabales</taxon>
        <taxon>Fabaceae</taxon>
        <taxon>Papilionoideae</taxon>
        <taxon>50 kb inversion clade</taxon>
        <taxon>NPAAA clade</taxon>
        <taxon>Hologalegina</taxon>
        <taxon>IRL clade</taxon>
        <taxon>Fabeae</taxon>
        <taxon>Lathyrus</taxon>
    </lineage>
</organism>
<dbReference type="Pfam" id="PF00072">
    <property type="entry name" value="Response_reg"/>
    <property type="match status" value="1"/>
</dbReference>
<keyword evidence="3" id="KW-0805">Transcription regulation</keyword>
<dbReference type="NCBIfam" id="TIGR01557">
    <property type="entry name" value="myb_SHAQKYF"/>
    <property type="match status" value="1"/>
</dbReference>
<sequence>MNCENFDITVLIVDHDAVSLALIANLLMAWKSKVQTAKDADQALTILQGSKGLFDIIISEFNLIGINGFDFLKLIQNEFHIPVIKVVPKKILKIMNVPNLTRENVASHLQKYRKFLRDIDEKGMTGGISQRVLSSSSISFSSYGEGQGWMSSPTTSSSSFLTRDLNFNDMNLVNKLSKGGDEIEIAPQTENMSINSNESSKKLQGNNGFSKEGSSKESTSTNDLEFDMDVIEALFGTIED</sequence>
<gene>
    <name evidence="9" type="ORF">KIW84_012046</name>
</gene>
<dbReference type="PROSITE" id="PS50110">
    <property type="entry name" value="RESPONSE_REGULATORY"/>
    <property type="match status" value="1"/>
</dbReference>
<dbReference type="GO" id="GO:0005634">
    <property type="term" value="C:nucleus"/>
    <property type="evidence" value="ECO:0007669"/>
    <property type="project" value="UniProtKB-SubCell"/>
</dbReference>
<proteinExistence type="predicted"/>
<evidence type="ECO:0000256" key="7">
    <source>
        <dbReference type="SAM" id="MobiDB-lite"/>
    </source>
</evidence>
<dbReference type="EMBL" id="JAMSHJ010000001">
    <property type="protein sequence ID" value="KAI5443234.1"/>
    <property type="molecule type" value="Genomic_DNA"/>
</dbReference>
<evidence type="ECO:0000259" key="8">
    <source>
        <dbReference type="PROSITE" id="PS50110"/>
    </source>
</evidence>
<keyword evidence="4" id="KW-0804">Transcription</keyword>
<dbReference type="InterPro" id="IPR006447">
    <property type="entry name" value="Myb_dom_plants"/>
</dbReference>
<dbReference type="GO" id="GO:0003677">
    <property type="term" value="F:DNA binding"/>
    <property type="evidence" value="ECO:0007669"/>
    <property type="project" value="InterPro"/>
</dbReference>
<feature type="compositionally biased region" description="Polar residues" evidence="7">
    <location>
        <begin position="188"/>
        <end position="206"/>
    </location>
</feature>
<dbReference type="PANTHER" id="PTHR43874">
    <property type="entry name" value="TWO-COMPONENT RESPONSE REGULATOR"/>
    <property type="match status" value="1"/>
</dbReference>
<comment type="caution">
    <text evidence="9">The sequence shown here is derived from an EMBL/GenBank/DDBJ whole genome shotgun (WGS) entry which is preliminary data.</text>
</comment>
<accession>A0A9D5BGH2</accession>
<evidence type="ECO:0000256" key="2">
    <source>
        <dbReference type="ARBA" id="ARBA00023012"/>
    </source>
</evidence>
<dbReference type="InterPro" id="IPR001789">
    <property type="entry name" value="Sig_transdc_resp-reg_receiver"/>
</dbReference>
<keyword evidence="10" id="KW-1185">Reference proteome</keyword>
<evidence type="ECO:0000256" key="4">
    <source>
        <dbReference type="ARBA" id="ARBA00023163"/>
    </source>
</evidence>
<comment type="subcellular location">
    <subcellularLocation>
        <location evidence="1">Nucleus</location>
    </subcellularLocation>
</comment>
<dbReference type="InterPro" id="IPR009057">
    <property type="entry name" value="Homeodomain-like_sf"/>
</dbReference>
<dbReference type="Gene3D" id="3.40.50.2300">
    <property type="match status" value="1"/>
</dbReference>
<feature type="domain" description="Response regulatory" evidence="8">
    <location>
        <begin position="9"/>
        <end position="178"/>
    </location>
</feature>
<evidence type="ECO:0000313" key="10">
    <source>
        <dbReference type="Proteomes" id="UP001058974"/>
    </source>
</evidence>
<dbReference type="AlphaFoldDB" id="A0A9D5BGH2"/>
<name>A0A9D5BGH2_PEA</name>
<dbReference type="InterPro" id="IPR045279">
    <property type="entry name" value="ARR-like"/>
</dbReference>
<dbReference type="SUPFAM" id="SSF52172">
    <property type="entry name" value="CheY-like"/>
    <property type="match status" value="1"/>
</dbReference>
<dbReference type="GO" id="GO:0009736">
    <property type="term" value="P:cytokinin-activated signaling pathway"/>
    <property type="evidence" value="ECO:0007669"/>
    <property type="project" value="InterPro"/>
</dbReference>
<dbReference type="Proteomes" id="UP001058974">
    <property type="component" value="Chromosome 1"/>
</dbReference>
<dbReference type="SUPFAM" id="SSF46689">
    <property type="entry name" value="Homeodomain-like"/>
    <property type="match status" value="1"/>
</dbReference>
<feature type="region of interest" description="Disordered" evidence="7">
    <location>
        <begin position="188"/>
        <end position="223"/>
    </location>
</feature>